<evidence type="ECO:0000313" key="3">
    <source>
        <dbReference type="EMBL" id="OQO02848.1"/>
    </source>
</evidence>
<organism evidence="3 4">
    <name type="scientific">Cryoendolithus antarcticus</name>
    <dbReference type="NCBI Taxonomy" id="1507870"/>
    <lineage>
        <taxon>Eukaryota</taxon>
        <taxon>Fungi</taxon>
        <taxon>Dikarya</taxon>
        <taxon>Ascomycota</taxon>
        <taxon>Pezizomycotina</taxon>
        <taxon>Dothideomycetes</taxon>
        <taxon>Dothideomycetidae</taxon>
        <taxon>Cladosporiales</taxon>
        <taxon>Cladosporiaceae</taxon>
        <taxon>Cryoendolithus</taxon>
    </lineage>
</organism>
<sequence length="423" mass="46002">MSITSLLTLAAFGRLVLGQSQPPGVSLPVAKTCGPTTANIVCIDRYGSVLPYHFFRESSVNETSFGQTSVPNDTSFGLVGEADFLVFDEKRALRALGSAPTYDFIFNVSAAVHEAPVWVPTLNKLFISQLAPPPGYLPQLVVDLNQDPPTLSEYLSDPPVYAPNGGTFYNGLIYWGASGGNNSIGGTEQRSGIRTLDPLTNKTVTLLNNYYGYYFNTVDDLAVDSAGAVWFTDPNYSWYNRLTDTAPQLKPASYRFDPKTGAVTMIDDSIAQPNGIALSPNGAHLYISDTGAVAGLNQQDSPPGSPFNQTGPRAIYKFDIVDRGTHIANKRPVWYAQDWVPDGLKDRLDPVFLTAANGWVLTGAGKGVDVLDEYGVLIMRVQTSYVVQNFAWVGNELTEFWMMGNNGISRVRWALQGQDLAAI</sequence>
<dbReference type="AlphaFoldDB" id="A0A1V8SV23"/>
<proteinExistence type="predicted"/>
<dbReference type="InterPro" id="IPR011042">
    <property type="entry name" value="6-blade_b-propeller_TolB-like"/>
</dbReference>
<reference evidence="4" key="1">
    <citation type="submission" date="2017-03" db="EMBL/GenBank/DDBJ databases">
        <title>Genomes of endolithic fungi from Antarctica.</title>
        <authorList>
            <person name="Coleine C."/>
            <person name="Masonjones S."/>
            <person name="Stajich J.E."/>
        </authorList>
    </citation>
    <scope>NUCLEOTIDE SEQUENCE [LARGE SCALE GENOMIC DNA]</scope>
    <source>
        <strain evidence="4">CCFEE 5527</strain>
    </source>
</reference>
<name>A0A1V8SV23_9PEZI</name>
<feature type="domain" description="SMP-30/Gluconolactonase/LRE-like region" evidence="2">
    <location>
        <begin position="192"/>
        <end position="290"/>
    </location>
</feature>
<dbReference type="InParanoid" id="A0A1V8SV23"/>
<evidence type="ECO:0000256" key="1">
    <source>
        <dbReference type="SAM" id="SignalP"/>
    </source>
</evidence>
<dbReference type="EMBL" id="NAJO01000026">
    <property type="protein sequence ID" value="OQO02848.1"/>
    <property type="molecule type" value="Genomic_DNA"/>
</dbReference>
<accession>A0A1V8SV23</accession>
<dbReference type="Gene3D" id="2.120.10.30">
    <property type="entry name" value="TolB, C-terminal domain"/>
    <property type="match status" value="1"/>
</dbReference>
<dbReference type="Pfam" id="PF08450">
    <property type="entry name" value="SGL"/>
    <property type="match status" value="1"/>
</dbReference>
<dbReference type="InterPro" id="IPR052988">
    <property type="entry name" value="Oryzine_lactonohydrolase"/>
</dbReference>
<dbReference type="Proteomes" id="UP000192596">
    <property type="component" value="Unassembled WGS sequence"/>
</dbReference>
<keyword evidence="4" id="KW-1185">Reference proteome</keyword>
<keyword evidence="1" id="KW-0732">Signal</keyword>
<dbReference type="SUPFAM" id="SSF63829">
    <property type="entry name" value="Calcium-dependent phosphotriesterase"/>
    <property type="match status" value="1"/>
</dbReference>
<dbReference type="PANTHER" id="PTHR47064:SF2">
    <property type="entry name" value="SMP-30_GLUCONOLACTONASE_LRE-LIKE REGION DOMAIN-CONTAINING PROTEIN-RELATED"/>
    <property type="match status" value="1"/>
</dbReference>
<protein>
    <recommendedName>
        <fullName evidence="2">SMP-30/Gluconolactonase/LRE-like region domain-containing protein</fullName>
    </recommendedName>
</protein>
<dbReference type="InterPro" id="IPR013658">
    <property type="entry name" value="SGL"/>
</dbReference>
<dbReference type="OrthoDB" id="423498at2759"/>
<feature type="chain" id="PRO_5012664033" description="SMP-30/Gluconolactonase/LRE-like region domain-containing protein" evidence="1">
    <location>
        <begin position="19"/>
        <end position="423"/>
    </location>
</feature>
<gene>
    <name evidence="3" type="ORF">B0A48_11131</name>
</gene>
<evidence type="ECO:0000259" key="2">
    <source>
        <dbReference type="Pfam" id="PF08450"/>
    </source>
</evidence>
<feature type="signal peptide" evidence="1">
    <location>
        <begin position="1"/>
        <end position="18"/>
    </location>
</feature>
<dbReference type="PANTHER" id="PTHR47064">
    <property type="entry name" value="PUTATIVE (AFU_ORTHOLOGUE AFUA_1G08990)-RELATED"/>
    <property type="match status" value="1"/>
</dbReference>
<dbReference type="STRING" id="1507870.A0A1V8SV23"/>
<evidence type="ECO:0000313" key="4">
    <source>
        <dbReference type="Proteomes" id="UP000192596"/>
    </source>
</evidence>
<comment type="caution">
    <text evidence="3">The sequence shown here is derived from an EMBL/GenBank/DDBJ whole genome shotgun (WGS) entry which is preliminary data.</text>
</comment>